<name>A0ABX7IEL4_9ACTO</name>
<gene>
    <name evidence="1" type="ORF">JTE88_05600</name>
</gene>
<evidence type="ECO:0000313" key="1">
    <source>
        <dbReference type="EMBL" id="QRV01579.1"/>
    </source>
</evidence>
<dbReference type="Proteomes" id="UP000602653">
    <property type="component" value="Chromosome"/>
</dbReference>
<sequence>MHVLSSDIWWPRALDHFYAAQKRSQGRVRRRQLGEKNPLEDFLWEYYPMRPGRLAVWHPGFAGDGEPYALLKPPVSLGTSEPKPWNPASTRLEDPLAWWLHHASLPWHDVRQTDDGEIVVVNNEFLDHRTHGIKHLTQLHEILLTREATFGCLGWHEWAMVYRANETRHALPLRLGAEETNRLVEHAHIRCTHFDAFRFFMPDAVALNRVQPTYETVFENEQPGCIHVSMDILRACIQLGPIIPGELLISAFDLAMRARTIDMAASPYDCSSLGLDPIRIETAAGKAEYIERQRDLTIAARPLRQQLLGILRPLGDKIELSRLWPLTSNKG</sequence>
<proteinExistence type="predicted"/>
<organism evidence="1 2">
    <name type="scientific">Arcanobacterium phocisimile</name>
    <dbReference type="NCBI Taxonomy" id="1302235"/>
    <lineage>
        <taxon>Bacteria</taxon>
        <taxon>Bacillati</taxon>
        <taxon>Actinomycetota</taxon>
        <taxon>Actinomycetes</taxon>
        <taxon>Actinomycetales</taxon>
        <taxon>Actinomycetaceae</taxon>
        <taxon>Arcanobacterium</taxon>
    </lineage>
</organism>
<protein>
    <recommendedName>
        <fullName evidence="3">3-methyladenine DNA glycosylase</fullName>
    </recommendedName>
</protein>
<dbReference type="RefSeq" id="WP_204423390.1">
    <property type="nucleotide sequence ID" value="NZ_CP070228.1"/>
</dbReference>
<reference evidence="1 2" key="1">
    <citation type="submission" date="2021-02" db="EMBL/GenBank/DDBJ databases">
        <title>Complete Genome Sequence of Arcanobacterium phocisimile strain DSM 26142T from a harbour seal.</title>
        <authorList>
            <person name="Borowiak M."/>
            <person name="Alssahen M."/>
            <person name="Malorny B."/>
            <person name="Laemmler C."/>
            <person name="Siebert U."/>
            <person name="Ploetz M."/>
            <person name="Abdulmawjood A."/>
        </authorList>
    </citation>
    <scope>NUCLEOTIDE SEQUENCE [LARGE SCALE GENOMIC DNA]</scope>
    <source>
        <strain evidence="1 2">DSM 26142</strain>
    </source>
</reference>
<dbReference type="EMBL" id="CP070228">
    <property type="protein sequence ID" value="QRV01579.1"/>
    <property type="molecule type" value="Genomic_DNA"/>
</dbReference>
<evidence type="ECO:0008006" key="3">
    <source>
        <dbReference type="Google" id="ProtNLM"/>
    </source>
</evidence>
<evidence type="ECO:0000313" key="2">
    <source>
        <dbReference type="Proteomes" id="UP000602653"/>
    </source>
</evidence>
<accession>A0ABX7IEL4</accession>
<keyword evidence="2" id="KW-1185">Reference proteome</keyword>